<dbReference type="AlphaFoldDB" id="A0A1C1CWV8"/>
<dbReference type="PANTHER" id="PTHR34502:SF4">
    <property type="entry name" value="DUF6594 DOMAIN-CONTAINING PROTEIN"/>
    <property type="match status" value="1"/>
</dbReference>
<keyword evidence="2" id="KW-0812">Transmembrane</keyword>
<feature type="region of interest" description="Disordered" evidence="1">
    <location>
        <begin position="1"/>
        <end position="53"/>
    </location>
</feature>
<dbReference type="Proteomes" id="UP000094526">
    <property type="component" value="Unassembled WGS sequence"/>
</dbReference>
<feature type="domain" description="DUF6594" evidence="3">
    <location>
        <begin position="65"/>
        <end position="321"/>
    </location>
</feature>
<protein>
    <submittedName>
        <fullName evidence="4">Phytase</fullName>
    </submittedName>
</protein>
<comment type="caution">
    <text evidence="4">The sequence shown here is derived from an EMBL/GenBank/DDBJ whole genome shotgun (WGS) entry which is preliminary data.</text>
</comment>
<evidence type="ECO:0000313" key="5">
    <source>
        <dbReference type="Proteomes" id="UP000094526"/>
    </source>
</evidence>
<sequence length="321" mass="36009">MSAGVSVHSASASHTGSPIGTPTPAPSVQSPSGPQHGVGASISPQPKPALTRREVEEKPWKYIGYKVFSQWLASDADFFVVRRFENLSARVILSLQWEISVLERQLEELDDVFSARDAPDVNNGSLHWLDDDRRALLADIQVKLQEYNKFILRHSALRERPPASKHDVTNVKNWRATYPHAIDPDEASFMDREDELINVVPVPKTPLRTAVERFIGLGWNRLFLRSPQRFEDLEGGEKRPYFEYDPSSTRYYSDSLVNGFFTAVVCVIGLIMLVTPLWILIFVHQPVQQLGVITGFIVLFLGLIQTVTVARPFESLAATAA</sequence>
<feature type="transmembrane region" description="Helical" evidence="2">
    <location>
        <begin position="290"/>
        <end position="310"/>
    </location>
</feature>
<dbReference type="EMBL" id="LGRB01000008">
    <property type="protein sequence ID" value="OCT53004.1"/>
    <property type="molecule type" value="Genomic_DNA"/>
</dbReference>
<keyword evidence="5" id="KW-1185">Reference proteome</keyword>
<proteinExistence type="predicted"/>
<reference evidence="5" key="1">
    <citation type="submission" date="2015-07" db="EMBL/GenBank/DDBJ databases">
        <authorList>
            <person name="Teixeira M.M."/>
            <person name="Souza R.C."/>
            <person name="Almeida L.G."/>
            <person name="Vicente V.A."/>
            <person name="de Hoog S."/>
            <person name="Bocca A.L."/>
            <person name="de Almeida S.R."/>
            <person name="Vasconcelos A.T."/>
            <person name="Felipe M.S."/>
        </authorList>
    </citation>
    <scope>NUCLEOTIDE SEQUENCE [LARGE SCALE GENOMIC DNA]</scope>
    <source>
        <strain evidence="5">KSF</strain>
    </source>
</reference>
<accession>A0A1C1CWV8</accession>
<dbReference type="InterPro" id="IPR046529">
    <property type="entry name" value="DUF6594"/>
</dbReference>
<dbReference type="OrthoDB" id="5416037at2759"/>
<dbReference type="VEuPathDB" id="FungiDB:CLCR_10549"/>
<feature type="transmembrane region" description="Helical" evidence="2">
    <location>
        <begin position="260"/>
        <end position="283"/>
    </location>
</feature>
<organism evidence="4 5">
    <name type="scientific">Cladophialophora carrionii</name>
    <dbReference type="NCBI Taxonomy" id="86049"/>
    <lineage>
        <taxon>Eukaryota</taxon>
        <taxon>Fungi</taxon>
        <taxon>Dikarya</taxon>
        <taxon>Ascomycota</taxon>
        <taxon>Pezizomycotina</taxon>
        <taxon>Eurotiomycetes</taxon>
        <taxon>Chaetothyriomycetidae</taxon>
        <taxon>Chaetothyriales</taxon>
        <taxon>Herpotrichiellaceae</taxon>
        <taxon>Cladophialophora</taxon>
    </lineage>
</organism>
<keyword evidence="2" id="KW-0472">Membrane</keyword>
<evidence type="ECO:0000256" key="2">
    <source>
        <dbReference type="SAM" id="Phobius"/>
    </source>
</evidence>
<keyword evidence="2" id="KW-1133">Transmembrane helix</keyword>
<gene>
    <name evidence="4" type="ORF">CLCR_10549</name>
</gene>
<dbReference type="eggNOG" id="ENOG502SPW2">
    <property type="taxonomic scope" value="Eukaryota"/>
</dbReference>
<dbReference type="PANTHER" id="PTHR34502">
    <property type="entry name" value="DUF6594 DOMAIN-CONTAINING PROTEIN-RELATED"/>
    <property type="match status" value="1"/>
</dbReference>
<evidence type="ECO:0000259" key="3">
    <source>
        <dbReference type="Pfam" id="PF20237"/>
    </source>
</evidence>
<evidence type="ECO:0000313" key="4">
    <source>
        <dbReference type="EMBL" id="OCT53004.1"/>
    </source>
</evidence>
<dbReference type="VEuPathDB" id="FungiDB:G647_04345"/>
<feature type="compositionally biased region" description="Low complexity" evidence="1">
    <location>
        <begin position="1"/>
        <end position="17"/>
    </location>
</feature>
<dbReference type="STRING" id="86049.A0A1C1CWV8"/>
<dbReference type="Pfam" id="PF20237">
    <property type="entry name" value="DUF6594"/>
    <property type="match status" value="1"/>
</dbReference>
<evidence type="ECO:0000256" key="1">
    <source>
        <dbReference type="SAM" id="MobiDB-lite"/>
    </source>
</evidence>
<name>A0A1C1CWV8_9EURO</name>